<dbReference type="AlphaFoldDB" id="A0A450UNG3"/>
<proteinExistence type="predicted"/>
<dbReference type="InterPro" id="IPR027417">
    <property type="entry name" value="P-loop_NTPase"/>
</dbReference>
<evidence type="ECO:0000259" key="1">
    <source>
        <dbReference type="Pfam" id="PF13304"/>
    </source>
</evidence>
<dbReference type="GO" id="GO:0006302">
    <property type="term" value="P:double-strand break repair"/>
    <property type="evidence" value="ECO:0007669"/>
    <property type="project" value="InterPro"/>
</dbReference>
<dbReference type="InterPro" id="IPR014555">
    <property type="entry name" value="RecF-like"/>
</dbReference>
<dbReference type="GO" id="GO:0005524">
    <property type="term" value="F:ATP binding"/>
    <property type="evidence" value="ECO:0007669"/>
    <property type="project" value="InterPro"/>
</dbReference>
<gene>
    <name evidence="4" type="ORF">BECKH772A_GA0070896_1006512</name>
    <name evidence="3" type="ORF">BECKH772B_GA0070898_1004712</name>
    <name evidence="5" type="ORF">BECKH772C_GA0070978_1006111</name>
</gene>
<protein>
    <submittedName>
        <fullName evidence="4">Predicted ATPase</fullName>
    </submittedName>
</protein>
<dbReference type="PANTHER" id="PTHR40396">
    <property type="entry name" value="ATPASE-LIKE PROTEIN"/>
    <property type="match status" value="1"/>
</dbReference>
<dbReference type="SUPFAM" id="SSF52540">
    <property type="entry name" value="P-loop containing nucleoside triphosphate hydrolases"/>
    <property type="match status" value="1"/>
</dbReference>
<dbReference type="EMBL" id="CAADFI010000047">
    <property type="protein sequence ID" value="VFJ93613.1"/>
    <property type="molecule type" value="Genomic_DNA"/>
</dbReference>
<sequence length="423" mass="46598">MTTGPFLTRVVLRNYKSIAHCDVRLEPLTYLVGPNGAGKSNFLDALHFVGDALSGTLENALNRRGGISEVRRRSGGRPNHFGIRLEFRMRDNRTGYYVFKVGALSEGAYEVQAEECSIGGEGKGPFFRVEQGKVFKTSEATFPAVMADRLSLVSASGLPAFRPVFDALTTMGFYNIHPKLIREPQNPQDGRFLKPAGENIVSVIGHLERTAPESLQIILEYLQTVVPMIHGVKRHRFGPMETLTFSQQAIQSTVRQPKKEMVTFSQQDEADAKDPWSFTAQNMSDGTLRALGILTALFQGNRDYVPTLIGIEEPETALHPGASGALGEALQRASEKTQVIVTSHSPDLLDDMALPMESLLAVAADDDGNTRLAPPDEGSRKAARDRLFSPGELLHLDQLEPDPAAIREQEKSRQLDLFGEWEP</sequence>
<dbReference type="Pfam" id="PF13476">
    <property type="entry name" value="AAA_23"/>
    <property type="match status" value="1"/>
</dbReference>
<evidence type="ECO:0000313" key="5">
    <source>
        <dbReference type="EMBL" id="VFK01254.1"/>
    </source>
</evidence>
<dbReference type="EMBL" id="CAADFJ010000061">
    <property type="protein sequence ID" value="VFK01254.1"/>
    <property type="molecule type" value="Genomic_DNA"/>
</dbReference>
<evidence type="ECO:0000313" key="4">
    <source>
        <dbReference type="EMBL" id="VFJ94049.1"/>
    </source>
</evidence>
<feature type="domain" description="Rad50/SbcC-type AAA" evidence="2">
    <location>
        <begin position="9"/>
        <end position="94"/>
    </location>
</feature>
<name>A0A450UNG3_9GAMM</name>
<dbReference type="EMBL" id="CAADFG010000065">
    <property type="protein sequence ID" value="VFJ94049.1"/>
    <property type="molecule type" value="Genomic_DNA"/>
</dbReference>
<evidence type="ECO:0000313" key="3">
    <source>
        <dbReference type="EMBL" id="VFJ93613.1"/>
    </source>
</evidence>
<dbReference type="PIRSF" id="PIRSF029347">
    <property type="entry name" value="RecF"/>
    <property type="match status" value="1"/>
</dbReference>
<dbReference type="Gene3D" id="3.40.50.300">
    <property type="entry name" value="P-loop containing nucleotide triphosphate hydrolases"/>
    <property type="match status" value="2"/>
</dbReference>
<organism evidence="4">
    <name type="scientific">Candidatus Kentrum eta</name>
    <dbReference type="NCBI Taxonomy" id="2126337"/>
    <lineage>
        <taxon>Bacteria</taxon>
        <taxon>Pseudomonadati</taxon>
        <taxon>Pseudomonadota</taxon>
        <taxon>Gammaproteobacteria</taxon>
        <taxon>Candidatus Kentrum</taxon>
    </lineage>
</organism>
<reference evidence="4" key="1">
    <citation type="submission" date="2019-02" db="EMBL/GenBank/DDBJ databases">
        <authorList>
            <person name="Gruber-Vodicka R. H."/>
            <person name="Seah K. B. B."/>
        </authorList>
    </citation>
    <scope>NUCLEOTIDE SEQUENCE</scope>
    <source>
        <strain evidence="5">BECK_SA2B12</strain>
        <strain evidence="4">BECK_SA2B15</strain>
        <strain evidence="3">BECK_SA2B20</strain>
    </source>
</reference>
<dbReference type="InterPro" id="IPR003959">
    <property type="entry name" value="ATPase_AAA_core"/>
</dbReference>
<dbReference type="PANTHER" id="PTHR40396:SF1">
    <property type="entry name" value="ATPASE AAA-TYPE CORE DOMAIN-CONTAINING PROTEIN"/>
    <property type="match status" value="1"/>
</dbReference>
<evidence type="ECO:0000259" key="2">
    <source>
        <dbReference type="Pfam" id="PF13476"/>
    </source>
</evidence>
<feature type="domain" description="ATPase AAA-type core" evidence="1">
    <location>
        <begin position="252"/>
        <end position="350"/>
    </location>
</feature>
<dbReference type="Pfam" id="PF13304">
    <property type="entry name" value="AAA_21"/>
    <property type="match status" value="1"/>
</dbReference>
<accession>A0A450UNG3</accession>
<dbReference type="InterPro" id="IPR038729">
    <property type="entry name" value="Rad50/SbcC_AAA"/>
</dbReference>
<dbReference type="GO" id="GO:0016887">
    <property type="term" value="F:ATP hydrolysis activity"/>
    <property type="evidence" value="ECO:0007669"/>
    <property type="project" value="InterPro"/>
</dbReference>